<reference evidence="2 3" key="1">
    <citation type="submission" date="2019-09" db="EMBL/GenBank/DDBJ databases">
        <title>Bird 10,000 Genomes (B10K) Project - Family phase.</title>
        <authorList>
            <person name="Zhang G."/>
        </authorList>
    </citation>
    <scope>NUCLEOTIDE SEQUENCE [LARGE SCALE GENOMIC DNA]</scope>
    <source>
        <strain evidence="2">B10K-DU-004-15</strain>
        <tissue evidence="2">Mixed tissue sample</tissue>
    </source>
</reference>
<dbReference type="AlphaFoldDB" id="A0A7K4QQ08"/>
<dbReference type="SMART" id="SM00454">
    <property type="entry name" value="SAM"/>
    <property type="match status" value="1"/>
</dbReference>
<dbReference type="InterPro" id="IPR001660">
    <property type="entry name" value="SAM"/>
</dbReference>
<dbReference type="GO" id="GO:0045892">
    <property type="term" value="P:negative regulation of DNA-templated transcription"/>
    <property type="evidence" value="ECO:0007669"/>
    <property type="project" value="TreeGrafter"/>
</dbReference>
<dbReference type="GO" id="GO:0003682">
    <property type="term" value="F:chromatin binding"/>
    <property type="evidence" value="ECO:0007669"/>
    <property type="project" value="TreeGrafter"/>
</dbReference>
<sequence length="104" mass="11818">MPSLASNPTHRLHLFWEQHCRLLPEVSGLTAKQVAKWTVEEVVSFIQRLPGCKEQASVFREEQIDGEAFLLLKQNDIVKILSIKLGPALKIYNAILMFKSAEDN</sequence>
<evidence type="ECO:0000259" key="1">
    <source>
        <dbReference type="PROSITE" id="PS50105"/>
    </source>
</evidence>
<dbReference type="GO" id="GO:0042393">
    <property type="term" value="F:histone binding"/>
    <property type="evidence" value="ECO:0007669"/>
    <property type="project" value="TreeGrafter"/>
</dbReference>
<protein>
    <submittedName>
        <fullName evidence="2">LMBL1 protein</fullName>
    </submittedName>
</protein>
<gene>
    <name evidence="2" type="primary">L3mbtl1_0</name>
    <name evidence="2" type="ORF">NEOCIN_R15691</name>
</gene>
<feature type="non-terminal residue" evidence="2">
    <location>
        <position position="104"/>
    </location>
</feature>
<dbReference type="PANTHER" id="PTHR12247:SF130">
    <property type="entry name" value="SAM DOMAIN-CONTAINING PROTEIN"/>
    <property type="match status" value="1"/>
</dbReference>
<dbReference type="InterPro" id="IPR050548">
    <property type="entry name" value="PcG_chromatin_remod_factors"/>
</dbReference>
<keyword evidence="3" id="KW-1185">Reference proteome</keyword>
<organism evidence="2 3">
    <name type="scientific">Neopipo cinnamomea</name>
    <dbReference type="NCBI Taxonomy" id="456388"/>
    <lineage>
        <taxon>Eukaryota</taxon>
        <taxon>Metazoa</taxon>
        <taxon>Chordata</taxon>
        <taxon>Craniata</taxon>
        <taxon>Vertebrata</taxon>
        <taxon>Euteleostomi</taxon>
        <taxon>Archelosauria</taxon>
        <taxon>Archosauria</taxon>
        <taxon>Dinosauria</taxon>
        <taxon>Saurischia</taxon>
        <taxon>Theropoda</taxon>
        <taxon>Coelurosauria</taxon>
        <taxon>Aves</taxon>
        <taxon>Neognathae</taxon>
        <taxon>Neoaves</taxon>
        <taxon>Telluraves</taxon>
        <taxon>Australaves</taxon>
        <taxon>Passeriformes</taxon>
        <taxon>Tyrannidae</taxon>
        <taxon>Neopipo</taxon>
    </lineage>
</organism>
<dbReference type="Gene3D" id="1.10.150.50">
    <property type="entry name" value="Transcription Factor, Ets-1"/>
    <property type="match status" value="1"/>
</dbReference>
<dbReference type="Pfam" id="PF00536">
    <property type="entry name" value="SAM_1"/>
    <property type="match status" value="1"/>
</dbReference>
<dbReference type="SUPFAM" id="SSF47769">
    <property type="entry name" value="SAM/Pointed domain"/>
    <property type="match status" value="1"/>
</dbReference>
<feature type="domain" description="SAM" evidence="1">
    <location>
        <begin position="37"/>
        <end position="101"/>
    </location>
</feature>
<dbReference type="CDD" id="cd09582">
    <property type="entry name" value="SAM_Scm-like-3MBT3_4"/>
    <property type="match status" value="1"/>
</dbReference>
<evidence type="ECO:0000313" key="2">
    <source>
        <dbReference type="EMBL" id="NWQ63153.1"/>
    </source>
</evidence>
<dbReference type="PROSITE" id="PS50105">
    <property type="entry name" value="SAM_DOMAIN"/>
    <property type="match status" value="1"/>
</dbReference>
<dbReference type="GO" id="GO:0005634">
    <property type="term" value="C:nucleus"/>
    <property type="evidence" value="ECO:0007669"/>
    <property type="project" value="TreeGrafter"/>
</dbReference>
<feature type="non-terminal residue" evidence="2">
    <location>
        <position position="1"/>
    </location>
</feature>
<comment type="caution">
    <text evidence="2">The sequence shown here is derived from an EMBL/GenBank/DDBJ whole genome shotgun (WGS) entry which is preliminary data.</text>
</comment>
<name>A0A7K4QQ08_9TYRA</name>
<proteinExistence type="predicted"/>
<evidence type="ECO:0000313" key="3">
    <source>
        <dbReference type="Proteomes" id="UP000556200"/>
    </source>
</evidence>
<dbReference type="EMBL" id="VYZA01000125">
    <property type="protein sequence ID" value="NWQ63153.1"/>
    <property type="molecule type" value="Genomic_DNA"/>
</dbReference>
<dbReference type="PANTHER" id="PTHR12247">
    <property type="entry name" value="POLYCOMB GROUP PROTEIN"/>
    <property type="match status" value="1"/>
</dbReference>
<dbReference type="InterPro" id="IPR013761">
    <property type="entry name" value="SAM/pointed_sf"/>
</dbReference>
<dbReference type="Proteomes" id="UP000556200">
    <property type="component" value="Unassembled WGS sequence"/>
</dbReference>
<accession>A0A7K4QQ08</accession>